<organism evidence="2 3">
    <name type="scientific">Paenibacillus psychroresistens</name>
    <dbReference type="NCBI Taxonomy" id="1778678"/>
    <lineage>
        <taxon>Bacteria</taxon>
        <taxon>Bacillati</taxon>
        <taxon>Bacillota</taxon>
        <taxon>Bacilli</taxon>
        <taxon>Bacillales</taxon>
        <taxon>Paenibacillaceae</taxon>
        <taxon>Paenibacillus</taxon>
    </lineage>
</organism>
<dbReference type="EMBL" id="CP034235">
    <property type="protein sequence ID" value="QGQ94949.1"/>
    <property type="molecule type" value="Genomic_DNA"/>
</dbReference>
<sequence>MNKRLKLIVSGLLCLMLVVLTGCQVTGLDVTKVLNNASGIKSFEGSGNLSLEFTNEGTAKPIKLGDVELSSLGKLNLTITSMKQSEPNTLSLTGNVAIMNHSIPFSLQLSKAQLSILIDNNPKPIVFKLDAMIGQSINISGFDISAIFGDPDKLLTLLSPFVISKLPDLKNVSVSAVNEKINEESLDLQKVHAELNSAETLAFAKSLLNNMVANPAEVKILLTKVLKAFYNIPDVKEGEMDIFGGIIDSASQTVVDLLKETAAGLDTAASTGGVAALLNDKTSIKTDVYLDSSAQIRKLGLDVNLGGAIKVAGNFSFWKVNQPVTADPAMTIPTNAFQWEGTSIMAHLLKSMNSDSDAYKLLYSDLKVLKKEIKLIVPPTGKGGKVEIGSSFISKDGRTMVPVRYIAETLDSEVTWDAVKKQATIVDIMTGKTIIITLGSKNATVDGAVVPMDDPATAAVLVNGSTYVPLGFISKALTGEKAGWDQATKTVTISKK</sequence>
<accession>A0A6B8RFQ3</accession>
<dbReference type="OrthoDB" id="2811497at2"/>
<name>A0A6B8RFQ3_9BACL</name>
<dbReference type="RefSeq" id="WP_155699962.1">
    <property type="nucleotide sequence ID" value="NZ_CP034235.1"/>
</dbReference>
<dbReference type="SUPFAM" id="SSF55383">
    <property type="entry name" value="Copper amine oxidase, domain N"/>
    <property type="match status" value="1"/>
</dbReference>
<proteinExistence type="predicted"/>
<dbReference type="KEGG" id="ppsc:EHS13_08680"/>
<gene>
    <name evidence="2" type="ORF">EHS13_08680</name>
</gene>
<feature type="domain" description="Copper amine oxidase-like N-terminal" evidence="1">
    <location>
        <begin position="391"/>
        <end position="493"/>
    </location>
</feature>
<protein>
    <submittedName>
        <fullName evidence="2">Copper amine oxidase N-terminal domain-containing protein</fullName>
    </submittedName>
</protein>
<dbReference type="Proteomes" id="UP000426246">
    <property type="component" value="Chromosome"/>
</dbReference>
<keyword evidence="3" id="KW-1185">Reference proteome</keyword>
<dbReference type="Pfam" id="PF07833">
    <property type="entry name" value="Cu_amine_oxidN1"/>
    <property type="match status" value="1"/>
</dbReference>
<dbReference type="InterPro" id="IPR036582">
    <property type="entry name" value="Mao_N_sf"/>
</dbReference>
<dbReference type="PROSITE" id="PS51257">
    <property type="entry name" value="PROKAR_LIPOPROTEIN"/>
    <property type="match status" value="1"/>
</dbReference>
<reference evidence="3" key="1">
    <citation type="submission" date="2018-11" db="EMBL/GenBank/DDBJ databases">
        <title>Complete genome sequence of Paenibacillus sp. ML311-T8.</title>
        <authorList>
            <person name="Nam Y.-D."/>
            <person name="Kang J."/>
            <person name="Chung W.-H."/>
            <person name="Park Y.S."/>
        </authorList>
    </citation>
    <scope>NUCLEOTIDE SEQUENCE [LARGE SCALE GENOMIC DNA]</scope>
    <source>
        <strain evidence="3">ML311-T8</strain>
    </source>
</reference>
<dbReference type="Gene3D" id="3.30.457.10">
    <property type="entry name" value="Copper amine oxidase-like, N-terminal domain"/>
    <property type="match status" value="1"/>
</dbReference>
<dbReference type="InterPro" id="IPR012854">
    <property type="entry name" value="Cu_amine_oxidase-like_N"/>
</dbReference>
<dbReference type="AlphaFoldDB" id="A0A6B8RFQ3"/>
<evidence type="ECO:0000259" key="1">
    <source>
        <dbReference type="Pfam" id="PF07833"/>
    </source>
</evidence>
<evidence type="ECO:0000313" key="2">
    <source>
        <dbReference type="EMBL" id="QGQ94949.1"/>
    </source>
</evidence>
<evidence type="ECO:0000313" key="3">
    <source>
        <dbReference type="Proteomes" id="UP000426246"/>
    </source>
</evidence>